<comment type="caution">
    <text evidence="2">The sequence shown here is derived from an EMBL/GenBank/DDBJ whole genome shotgun (WGS) entry which is preliminary data.</text>
</comment>
<keyword evidence="2" id="KW-0238">DNA-binding</keyword>
<reference evidence="2 3" key="1">
    <citation type="submission" date="2023-07" db="EMBL/GenBank/DDBJ databases">
        <title>Sequencing the genomes of 1000 actinobacteria strains.</title>
        <authorList>
            <person name="Klenk H.-P."/>
        </authorList>
    </citation>
    <scope>NUCLEOTIDE SEQUENCE [LARGE SCALE GENOMIC DNA]</scope>
    <source>
        <strain evidence="2 3">DSM 44711</strain>
    </source>
</reference>
<sequence length="141" mass="15177">MASTLPPQLTDSTPYLLTRAVRKASRLAAPHFAAEPLRFPHYVTLCWAAHLDGATQRELAGAMDADPSDLVTVLAALEDAGLLTRTPDPADRRRNLLAVTAAGHAWLTDRHARARAYDAALCATTPDDGDDLRAQLRALLA</sequence>
<accession>A0AAE4D0A8</accession>
<dbReference type="GO" id="GO:0003700">
    <property type="term" value="F:DNA-binding transcription factor activity"/>
    <property type="evidence" value="ECO:0007669"/>
    <property type="project" value="InterPro"/>
</dbReference>
<proteinExistence type="predicted"/>
<dbReference type="Proteomes" id="UP001183629">
    <property type="component" value="Unassembled WGS sequence"/>
</dbReference>
<dbReference type="Gene3D" id="1.10.10.10">
    <property type="entry name" value="Winged helix-like DNA-binding domain superfamily/Winged helix DNA-binding domain"/>
    <property type="match status" value="1"/>
</dbReference>
<gene>
    <name evidence="2" type="ORF">J2S44_007984</name>
</gene>
<evidence type="ECO:0000313" key="2">
    <source>
        <dbReference type="EMBL" id="MDR7327734.1"/>
    </source>
</evidence>
<protein>
    <submittedName>
        <fullName evidence="2">DNA-binding MarR family transcriptional regulator</fullName>
    </submittedName>
</protein>
<dbReference type="InterPro" id="IPR036388">
    <property type="entry name" value="WH-like_DNA-bd_sf"/>
</dbReference>
<dbReference type="EMBL" id="JAVDYC010000001">
    <property type="protein sequence ID" value="MDR7327734.1"/>
    <property type="molecule type" value="Genomic_DNA"/>
</dbReference>
<dbReference type="GO" id="GO:0006950">
    <property type="term" value="P:response to stress"/>
    <property type="evidence" value="ECO:0007669"/>
    <property type="project" value="TreeGrafter"/>
</dbReference>
<dbReference type="RefSeq" id="WP_310428305.1">
    <property type="nucleotide sequence ID" value="NZ_JAVDYC010000001.1"/>
</dbReference>
<dbReference type="InterPro" id="IPR000835">
    <property type="entry name" value="HTH_MarR-typ"/>
</dbReference>
<dbReference type="InterPro" id="IPR036390">
    <property type="entry name" value="WH_DNA-bd_sf"/>
</dbReference>
<evidence type="ECO:0000313" key="3">
    <source>
        <dbReference type="Proteomes" id="UP001183629"/>
    </source>
</evidence>
<dbReference type="SMART" id="SM00347">
    <property type="entry name" value="HTH_MARR"/>
    <property type="match status" value="1"/>
</dbReference>
<dbReference type="PANTHER" id="PTHR33164:SF43">
    <property type="entry name" value="HTH-TYPE TRANSCRIPTIONAL REPRESSOR YETL"/>
    <property type="match status" value="1"/>
</dbReference>
<name>A0AAE4D0A8_9ACTN</name>
<dbReference type="Pfam" id="PF01047">
    <property type="entry name" value="MarR"/>
    <property type="match status" value="1"/>
</dbReference>
<evidence type="ECO:0000259" key="1">
    <source>
        <dbReference type="PROSITE" id="PS50995"/>
    </source>
</evidence>
<feature type="domain" description="HTH marR-type" evidence="1">
    <location>
        <begin position="10"/>
        <end position="141"/>
    </location>
</feature>
<dbReference type="PROSITE" id="PS50995">
    <property type="entry name" value="HTH_MARR_2"/>
    <property type="match status" value="1"/>
</dbReference>
<dbReference type="SUPFAM" id="SSF46785">
    <property type="entry name" value="Winged helix' DNA-binding domain"/>
    <property type="match status" value="1"/>
</dbReference>
<organism evidence="2 3">
    <name type="scientific">Catenuloplanes niger</name>
    <dbReference type="NCBI Taxonomy" id="587534"/>
    <lineage>
        <taxon>Bacteria</taxon>
        <taxon>Bacillati</taxon>
        <taxon>Actinomycetota</taxon>
        <taxon>Actinomycetes</taxon>
        <taxon>Micromonosporales</taxon>
        <taxon>Micromonosporaceae</taxon>
        <taxon>Catenuloplanes</taxon>
    </lineage>
</organism>
<keyword evidence="3" id="KW-1185">Reference proteome</keyword>
<dbReference type="InterPro" id="IPR039422">
    <property type="entry name" value="MarR/SlyA-like"/>
</dbReference>
<dbReference type="AlphaFoldDB" id="A0AAE4D0A8"/>
<dbReference type="GO" id="GO:0003677">
    <property type="term" value="F:DNA binding"/>
    <property type="evidence" value="ECO:0007669"/>
    <property type="project" value="UniProtKB-KW"/>
</dbReference>
<dbReference type="PANTHER" id="PTHR33164">
    <property type="entry name" value="TRANSCRIPTIONAL REGULATOR, MARR FAMILY"/>
    <property type="match status" value="1"/>
</dbReference>